<proteinExistence type="predicted"/>
<dbReference type="InterPro" id="IPR006842">
    <property type="entry name" value="Transposase_31"/>
</dbReference>
<dbReference type="RefSeq" id="WP_073104135.1">
    <property type="nucleotide sequence ID" value="NZ_FQZY01000006.1"/>
</dbReference>
<dbReference type="STRING" id="1121950.SAMN02745243_00324"/>
<name>A0A1M6ICG7_9FIRM</name>
<dbReference type="Pfam" id="PF04754">
    <property type="entry name" value="Transposase_31"/>
    <property type="match status" value="1"/>
</dbReference>
<dbReference type="EMBL" id="FQZY01000006">
    <property type="protein sequence ID" value="SHJ32131.1"/>
    <property type="molecule type" value="Genomic_DNA"/>
</dbReference>
<keyword evidence="3" id="KW-1185">Reference proteome</keyword>
<organism evidence="2 3">
    <name type="scientific">Hespellia stercorisuis DSM 15480</name>
    <dbReference type="NCBI Taxonomy" id="1121950"/>
    <lineage>
        <taxon>Bacteria</taxon>
        <taxon>Bacillati</taxon>
        <taxon>Bacillota</taxon>
        <taxon>Clostridia</taxon>
        <taxon>Lachnospirales</taxon>
        <taxon>Lachnospiraceae</taxon>
        <taxon>Hespellia</taxon>
    </lineage>
</organism>
<dbReference type="AlphaFoldDB" id="A0A1M6ICG7"/>
<evidence type="ECO:0000313" key="3">
    <source>
        <dbReference type="Proteomes" id="UP000184301"/>
    </source>
</evidence>
<evidence type="ECO:0000313" key="2">
    <source>
        <dbReference type="EMBL" id="SHJ32131.1"/>
    </source>
</evidence>
<gene>
    <name evidence="2" type="ORF">SAMN02745243_00324</name>
</gene>
<protein>
    <submittedName>
        <fullName evidence="2">Putative transposase, YhgA-like</fullName>
    </submittedName>
</protein>
<dbReference type="OrthoDB" id="2066427at2"/>
<reference evidence="2 3" key="1">
    <citation type="submission" date="2016-11" db="EMBL/GenBank/DDBJ databases">
        <authorList>
            <person name="Jaros S."/>
            <person name="Januszkiewicz K."/>
            <person name="Wedrychowicz H."/>
        </authorList>
    </citation>
    <scope>NUCLEOTIDE SEQUENCE [LARGE SCALE GENOMIC DNA]</scope>
    <source>
        <strain evidence="2 3">DSM 15480</strain>
    </source>
</reference>
<dbReference type="Proteomes" id="UP000184301">
    <property type="component" value="Unassembled WGS sequence"/>
</dbReference>
<accession>A0A1M6ICG7</accession>
<sequence length="280" mass="32357">MGKANDTLNMYLSDPVRYADVVNHGLFLGDDVIDPKYLGELDSVEKNPDSQRVRDLKKKYKNQAIFLIIGVENQENIHYAMALRGLIYDTLSYQEQLRGIQKHHEEEKDLQGDEWLGRFGKDDKLIPVITVVLYYGNKPWDASLDLYGMIEIPEVLKAYQPMMLNYKLNLLEVAKIHDLDTYGDELKMVFGFVKYQRDKKALREFVEENQDLFSSVPLETCRTIEVLTNAKEITKYIEKDEDDKEAINMCEALQGMREDAKIEGKIEGKIENNADAFSLL</sequence>
<evidence type="ECO:0000259" key="1">
    <source>
        <dbReference type="Pfam" id="PF04754"/>
    </source>
</evidence>
<feature type="domain" description="Transposase (putative) YhgA-like" evidence="1">
    <location>
        <begin position="72"/>
        <end position="216"/>
    </location>
</feature>